<reference evidence="2 3" key="1">
    <citation type="submission" date="2020-08" db="EMBL/GenBank/DDBJ databases">
        <title>Plant Genome Project.</title>
        <authorList>
            <person name="Zhang R.-G."/>
        </authorList>
    </citation>
    <scope>NUCLEOTIDE SEQUENCE [LARGE SCALE GENOMIC DNA]</scope>
    <source>
        <tissue evidence="2">Rhizome</tissue>
    </source>
</reference>
<name>A0A8J5F6Z5_ZINOF</name>
<dbReference type="PANTHER" id="PTHR35995">
    <property type="entry name" value="OS04G0690500 PROTEIN"/>
    <property type="match status" value="1"/>
</dbReference>
<dbReference type="InterPro" id="IPR008004">
    <property type="entry name" value="OCTOPUS-like"/>
</dbReference>
<gene>
    <name evidence="2" type="ORF">ZIOFF_063569</name>
</gene>
<proteinExistence type="predicted"/>
<keyword evidence="3" id="KW-1185">Reference proteome</keyword>
<dbReference type="EMBL" id="JACMSC010000017">
    <property type="protein sequence ID" value="KAG6480091.1"/>
    <property type="molecule type" value="Genomic_DNA"/>
</dbReference>
<dbReference type="PANTHER" id="PTHR35995:SF1">
    <property type="entry name" value="OS04G0690500 PROTEIN"/>
    <property type="match status" value="1"/>
</dbReference>
<dbReference type="AlphaFoldDB" id="A0A8J5F6Z5"/>
<feature type="region of interest" description="Disordered" evidence="1">
    <location>
        <begin position="120"/>
        <end position="140"/>
    </location>
</feature>
<evidence type="ECO:0000256" key="1">
    <source>
        <dbReference type="SAM" id="MobiDB-lite"/>
    </source>
</evidence>
<feature type="compositionally biased region" description="Polar residues" evidence="1">
    <location>
        <begin position="124"/>
        <end position="135"/>
    </location>
</feature>
<comment type="caution">
    <text evidence="2">The sequence shown here is derived from an EMBL/GenBank/DDBJ whole genome shotgun (WGS) entry which is preliminary data.</text>
</comment>
<dbReference type="Proteomes" id="UP000734854">
    <property type="component" value="Unassembled WGS sequence"/>
</dbReference>
<dbReference type="OrthoDB" id="1924480at2759"/>
<evidence type="ECO:0000313" key="3">
    <source>
        <dbReference type="Proteomes" id="UP000734854"/>
    </source>
</evidence>
<organism evidence="2 3">
    <name type="scientific">Zingiber officinale</name>
    <name type="common">Ginger</name>
    <name type="synonym">Amomum zingiber</name>
    <dbReference type="NCBI Taxonomy" id="94328"/>
    <lineage>
        <taxon>Eukaryota</taxon>
        <taxon>Viridiplantae</taxon>
        <taxon>Streptophyta</taxon>
        <taxon>Embryophyta</taxon>
        <taxon>Tracheophyta</taxon>
        <taxon>Spermatophyta</taxon>
        <taxon>Magnoliopsida</taxon>
        <taxon>Liliopsida</taxon>
        <taxon>Zingiberales</taxon>
        <taxon>Zingiberaceae</taxon>
        <taxon>Zingiber</taxon>
    </lineage>
</organism>
<feature type="compositionally biased region" description="Acidic residues" evidence="1">
    <location>
        <begin position="89"/>
        <end position="101"/>
    </location>
</feature>
<sequence>MNDHGEGKVCCDFHPEEIVIGVCAHCLKKRLLVLASKQGQLASVPKKAIKFSSRAMRRKHIIRIPKVLALAGPFLYRLDSRYRRSKDDSENDEEGSDDGNEDSFISVKFDDNGCARWDTKESHSTGTSTITNIRSETNRNKHMVVAKAKKSNTFKWKKRLRQLLQLTQPKKANDKIRSHLGFGSKVEGSKGRRGWVIRSLIRRKTTKRQSRP</sequence>
<evidence type="ECO:0000313" key="2">
    <source>
        <dbReference type="EMBL" id="KAG6480091.1"/>
    </source>
</evidence>
<dbReference type="Pfam" id="PF05340">
    <property type="entry name" value="DUF740"/>
    <property type="match status" value="1"/>
</dbReference>
<feature type="region of interest" description="Disordered" evidence="1">
    <location>
        <begin position="85"/>
        <end position="105"/>
    </location>
</feature>
<accession>A0A8J5F6Z5</accession>
<protein>
    <submittedName>
        <fullName evidence="2">Uncharacterized protein</fullName>
    </submittedName>
</protein>